<dbReference type="AlphaFoldDB" id="A0A938WRA5"/>
<dbReference type="EMBL" id="JACJJL010000035">
    <property type="protein sequence ID" value="MBM6662924.1"/>
    <property type="molecule type" value="Genomic_DNA"/>
</dbReference>
<comment type="caution">
    <text evidence="2">The sequence shown here is derived from an EMBL/GenBank/DDBJ whole genome shotgun (WGS) entry which is preliminary data.</text>
</comment>
<dbReference type="RefSeq" id="WP_205111814.1">
    <property type="nucleotide sequence ID" value="NZ_JACJJL010000035.1"/>
</dbReference>
<proteinExistence type="predicted"/>
<reference evidence="2 3" key="1">
    <citation type="journal article" date="2021" name="Sci. Rep.">
        <title>The distribution of antibiotic resistance genes in chicken gut microbiota commensals.</title>
        <authorList>
            <person name="Juricova H."/>
            <person name="Matiasovicova J."/>
            <person name="Kubasova T."/>
            <person name="Cejkova D."/>
            <person name="Rychlik I."/>
        </authorList>
    </citation>
    <scope>NUCLEOTIDE SEQUENCE [LARGE SCALE GENOMIC DNA]</scope>
    <source>
        <strain evidence="2 3">An819</strain>
    </source>
</reference>
<sequence>MVVVYLAFIGNIIHELDTLKIKKWKSSLFQLEYNFDSIYSLSVNSDTDSWGYSDETLKKSLPDMDIIKHDSPIQGKIDLIIYVLDIPLQDNYFSRIIDNNRILITYYQIKEILQQENIPLENYLIKLIYTYVLLFKGKRGNNLSMEDEEEMAHDAHRGCIFDMCGVKNEIVYSCISPIVCDSCKSSLIKKNVSGYNVSIVNKELKRLKKDYYYRMLDFLKKHPILSLSLSGMVALLLNVLANLLCSAIGI</sequence>
<keyword evidence="1" id="KW-0812">Transmembrane</keyword>
<evidence type="ECO:0000313" key="3">
    <source>
        <dbReference type="Proteomes" id="UP000764045"/>
    </source>
</evidence>
<accession>A0A938WRA5</accession>
<evidence type="ECO:0000256" key="1">
    <source>
        <dbReference type="SAM" id="Phobius"/>
    </source>
</evidence>
<keyword evidence="3" id="KW-1185">Reference proteome</keyword>
<feature type="transmembrane region" description="Helical" evidence="1">
    <location>
        <begin position="224"/>
        <end position="249"/>
    </location>
</feature>
<protein>
    <submittedName>
        <fullName evidence="2">Uncharacterized protein</fullName>
    </submittedName>
</protein>
<keyword evidence="1" id="KW-1133">Transmembrane helix</keyword>
<organism evidence="2 3">
    <name type="scientific">Marseilla massiliensis</name>
    <dbReference type="NCBI Taxonomy" id="1841864"/>
    <lineage>
        <taxon>Bacteria</taxon>
        <taxon>Pseudomonadati</taxon>
        <taxon>Bacteroidota</taxon>
        <taxon>Bacteroidia</taxon>
        <taxon>Bacteroidales</taxon>
        <taxon>Prevotellaceae</taxon>
        <taxon>Marseilla</taxon>
    </lineage>
</organism>
<gene>
    <name evidence="2" type="ORF">H6B30_14440</name>
</gene>
<name>A0A938WRA5_9BACT</name>
<keyword evidence="1" id="KW-0472">Membrane</keyword>
<dbReference type="Proteomes" id="UP000764045">
    <property type="component" value="Unassembled WGS sequence"/>
</dbReference>
<evidence type="ECO:0000313" key="2">
    <source>
        <dbReference type="EMBL" id="MBM6662924.1"/>
    </source>
</evidence>